<dbReference type="AlphaFoldDB" id="A0A161XFG3"/>
<protein>
    <submittedName>
        <fullName evidence="2">Uncharacterized protein</fullName>
    </submittedName>
</protein>
<feature type="region of interest" description="Disordered" evidence="1">
    <location>
        <begin position="173"/>
        <end position="209"/>
    </location>
</feature>
<evidence type="ECO:0000256" key="1">
    <source>
        <dbReference type="SAM" id="MobiDB-lite"/>
    </source>
</evidence>
<comment type="caution">
    <text evidence="2">The sequence shown here is derived from an EMBL/GenBank/DDBJ whole genome shotgun (WGS) entry which is preliminary data.</text>
</comment>
<reference evidence="2 3" key="2">
    <citation type="journal article" date="2018" name="Nature">
        <title>Mutant phenotypes for thousands of bacterial genes of unknown function.</title>
        <authorList>
            <person name="Price M.N."/>
            <person name="Wetmore K.M."/>
            <person name="Waters R.J."/>
            <person name="Callaghan M."/>
            <person name="Ray J."/>
            <person name="Liu H."/>
            <person name="Kuehl J.V."/>
            <person name="Melnyk R.A."/>
            <person name="Lamson J.S."/>
            <person name="Suh Y."/>
            <person name="Carlson H.K."/>
            <person name="Esquivel Z."/>
            <person name="Sadeeshkumar H."/>
            <person name="Chakraborty R."/>
            <person name="Zane G.M."/>
            <person name="Rubin B.E."/>
            <person name="Wall J.D."/>
            <person name="Visel A."/>
            <person name="Bristow J."/>
            <person name="Blow M.J."/>
            <person name="Arkin A.P."/>
            <person name="Deutschbauer A.M."/>
        </authorList>
    </citation>
    <scope>NUCLEOTIDE SEQUENCE [LARGE SCALE GENOMIC DNA]</scope>
    <source>
        <strain evidence="2 3">FW300-N1B4</strain>
    </source>
</reference>
<proteinExistence type="predicted"/>
<reference evidence="3" key="1">
    <citation type="submission" date="2016-03" db="EMBL/GenBank/DDBJ databases">
        <authorList>
            <person name="Ray J."/>
            <person name="Price M."/>
            <person name="Deutschbauer A."/>
        </authorList>
    </citation>
    <scope>NUCLEOTIDE SEQUENCE [LARGE SCALE GENOMIC DNA]</scope>
    <source>
        <strain evidence="3">FW300-N1B4</strain>
    </source>
</reference>
<feature type="compositionally biased region" description="Basic and acidic residues" evidence="1">
    <location>
        <begin position="174"/>
        <end position="183"/>
    </location>
</feature>
<dbReference type="RefSeq" id="WP_063340576.1">
    <property type="nucleotide sequence ID" value="NZ_LUKJ01000002.1"/>
</dbReference>
<sequence length="209" mass="23601">MTEITQLPPQEPPKQITARFVINTLGEHWVAFLAANNMSGWTAEEEYVLRDDRFADVLLMIASSTGMYLGQLKRSGKQLRNLAAATENHVGLSKIYDMISKALGYSGYAIAYKCRTVDDFIENVWPLGAAMSLVTLDSEVRTGMSDSQVIKMLRDRHTFNQQRDGQASAMLADAKTKAQRREPANLNELKQEKKRKLRRNMFGPISSRE</sequence>
<evidence type="ECO:0000313" key="2">
    <source>
        <dbReference type="EMBL" id="KZN20528.1"/>
    </source>
</evidence>
<dbReference type="OrthoDB" id="7009179at2"/>
<evidence type="ECO:0000313" key="3">
    <source>
        <dbReference type="Proteomes" id="UP000076489"/>
    </source>
</evidence>
<gene>
    <name evidence="2" type="ORF">A1D17_03020</name>
</gene>
<organism evidence="2 3">
    <name type="scientific">Pseudomonas fluorescens</name>
    <dbReference type="NCBI Taxonomy" id="294"/>
    <lineage>
        <taxon>Bacteria</taxon>
        <taxon>Pseudomonadati</taxon>
        <taxon>Pseudomonadota</taxon>
        <taxon>Gammaproteobacteria</taxon>
        <taxon>Pseudomonadales</taxon>
        <taxon>Pseudomonadaceae</taxon>
        <taxon>Pseudomonas</taxon>
    </lineage>
</organism>
<dbReference type="EMBL" id="LUKJ01000002">
    <property type="protein sequence ID" value="KZN20528.1"/>
    <property type="molecule type" value="Genomic_DNA"/>
</dbReference>
<dbReference type="Proteomes" id="UP000076489">
    <property type="component" value="Unassembled WGS sequence"/>
</dbReference>
<name>A0A161XFG3_PSEFL</name>
<accession>A0A161XFG3</accession>